<dbReference type="RefSeq" id="WP_097078777.1">
    <property type="nucleotide sequence ID" value="NZ_BAABHT010000001.1"/>
</dbReference>
<name>A0A240E710_9GAMM</name>
<gene>
    <name evidence="5" type="ORF">SAMN05421731_103275</name>
</gene>
<keyword evidence="6" id="KW-1185">Reference proteome</keyword>
<dbReference type="GO" id="GO:0009289">
    <property type="term" value="C:pilus"/>
    <property type="evidence" value="ECO:0007669"/>
    <property type="project" value="InterPro"/>
</dbReference>
<dbReference type="Pfam" id="PF07963">
    <property type="entry name" value="N_methyl"/>
    <property type="match status" value="1"/>
</dbReference>
<proteinExistence type="inferred from homology"/>
<dbReference type="Proteomes" id="UP000219042">
    <property type="component" value="Unassembled WGS sequence"/>
</dbReference>
<keyword evidence="2" id="KW-0488">Methylation</keyword>
<evidence type="ECO:0000313" key="6">
    <source>
        <dbReference type="Proteomes" id="UP000219042"/>
    </source>
</evidence>
<keyword evidence="3" id="KW-0281">Fimbrium</keyword>
<dbReference type="OrthoDB" id="115249at2"/>
<dbReference type="Pfam" id="PF00114">
    <property type="entry name" value="Pilin"/>
    <property type="match status" value="1"/>
</dbReference>
<evidence type="ECO:0000256" key="1">
    <source>
        <dbReference type="ARBA" id="ARBA00005233"/>
    </source>
</evidence>
<dbReference type="Gene3D" id="3.30.700.10">
    <property type="entry name" value="Glycoprotein, Type 4 Pilin"/>
    <property type="match status" value="1"/>
</dbReference>
<dbReference type="InterPro" id="IPR045584">
    <property type="entry name" value="Pilin-like"/>
</dbReference>
<feature type="transmembrane region" description="Helical" evidence="4">
    <location>
        <begin position="12"/>
        <end position="30"/>
    </location>
</feature>
<accession>A0A240E710</accession>
<dbReference type="GO" id="GO:0007155">
    <property type="term" value="P:cell adhesion"/>
    <property type="evidence" value="ECO:0007669"/>
    <property type="project" value="InterPro"/>
</dbReference>
<evidence type="ECO:0000256" key="3">
    <source>
        <dbReference type="RuleBase" id="RU000389"/>
    </source>
</evidence>
<reference evidence="6" key="1">
    <citation type="submission" date="2016-09" db="EMBL/GenBank/DDBJ databases">
        <authorList>
            <person name="Varghese N."/>
            <person name="Submissions S."/>
        </authorList>
    </citation>
    <scope>NUCLEOTIDE SEQUENCE [LARGE SCALE GENOMIC DNA]</scope>
    <source>
        <strain evidence="6">ANC 4466</strain>
    </source>
</reference>
<dbReference type="SUPFAM" id="SSF54523">
    <property type="entry name" value="Pili subunits"/>
    <property type="match status" value="1"/>
</dbReference>
<sequence>MNAQKGFTLIELMIVIAIIGILAAIAIPAYTDYTVRARVTEALTTASAMKATVSENIMSAGGTTIASSACNGVISASATTNVASSACSGSGVISVTTTAAAKGIVLTLTPKYTGGNVAWQCTTTSGDAQKYVPSECRTTS</sequence>
<evidence type="ECO:0000256" key="4">
    <source>
        <dbReference type="SAM" id="Phobius"/>
    </source>
</evidence>
<comment type="similarity">
    <text evidence="1 3">Belongs to the N-Me-Phe pilin family.</text>
</comment>
<dbReference type="PROSITE" id="PS00409">
    <property type="entry name" value="PROKAR_NTER_METHYL"/>
    <property type="match status" value="1"/>
</dbReference>
<keyword evidence="4" id="KW-1133">Transmembrane helix</keyword>
<keyword evidence="4" id="KW-0812">Transmembrane</keyword>
<evidence type="ECO:0000256" key="2">
    <source>
        <dbReference type="ARBA" id="ARBA00022481"/>
    </source>
</evidence>
<dbReference type="AlphaFoldDB" id="A0A240E710"/>
<dbReference type="PANTHER" id="PTHR30093:SF34">
    <property type="entry name" value="PREPILIN PEPTIDASE-DEPENDENT PROTEIN D"/>
    <property type="match status" value="1"/>
</dbReference>
<organism evidence="5 6">
    <name type="scientific">Acinetobacter puyangensis</name>
    <dbReference type="NCBI Taxonomy" id="1096779"/>
    <lineage>
        <taxon>Bacteria</taxon>
        <taxon>Pseudomonadati</taxon>
        <taxon>Pseudomonadota</taxon>
        <taxon>Gammaproteobacteria</taxon>
        <taxon>Moraxellales</taxon>
        <taxon>Moraxellaceae</taxon>
        <taxon>Acinetobacter</taxon>
    </lineage>
</organism>
<dbReference type="PANTHER" id="PTHR30093">
    <property type="entry name" value="GENERAL SECRETION PATHWAY PROTEIN G"/>
    <property type="match status" value="1"/>
</dbReference>
<dbReference type="InterPro" id="IPR012902">
    <property type="entry name" value="N_methyl_site"/>
</dbReference>
<keyword evidence="4" id="KW-0472">Membrane</keyword>
<protein>
    <submittedName>
        <fullName evidence="5">Type IV pilus assembly protein PilA</fullName>
    </submittedName>
</protein>
<dbReference type="NCBIfam" id="TIGR02532">
    <property type="entry name" value="IV_pilin_GFxxxE"/>
    <property type="match status" value="1"/>
</dbReference>
<evidence type="ECO:0000313" key="5">
    <source>
        <dbReference type="EMBL" id="SNX44537.1"/>
    </source>
</evidence>
<dbReference type="EMBL" id="OANT01000003">
    <property type="protein sequence ID" value="SNX44537.1"/>
    <property type="molecule type" value="Genomic_DNA"/>
</dbReference>
<dbReference type="InterPro" id="IPR001082">
    <property type="entry name" value="Pilin"/>
</dbReference>